<dbReference type="PANTHER" id="PTHR43490:SF99">
    <property type="entry name" value="SHORT-CHAIN DEHYDROGENASE_REDUCTASE"/>
    <property type="match status" value="1"/>
</dbReference>
<evidence type="ECO:0000256" key="1">
    <source>
        <dbReference type="ARBA" id="ARBA00006484"/>
    </source>
</evidence>
<keyword evidence="2" id="KW-0521">NADP</keyword>
<reference evidence="5 6" key="1">
    <citation type="submission" date="2018-05" db="EMBL/GenBank/DDBJ databases">
        <title>Genetic diversity of glacier-inhabiting Cryobacterium bacteria in China and description of Cryobacterium mengkeensis sp. nov. and Arthrobacter glacialis sp. nov.</title>
        <authorList>
            <person name="Liu Q."/>
            <person name="Xin Y.-H."/>
        </authorList>
    </citation>
    <scope>NUCLEOTIDE SEQUENCE [LARGE SCALE GENOMIC DNA]</scope>
    <source>
        <strain evidence="5 6">SK-1</strain>
    </source>
</reference>
<dbReference type="PRINTS" id="PR00080">
    <property type="entry name" value="SDRFAMILY"/>
</dbReference>
<evidence type="ECO:0000256" key="4">
    <source>
        <dbReference type="RuleBase" id="RU000363"/>
    </source>
</evidence>
<evidence type="ECO:0000313" key="6">
    <source>
        <dbReference type="Proteomes" id="UP000246722"/>
    </source>
</evidence>
<evidence type="ECO:0000256" key="3">
    <source>
        <dbReference type="ARBA" id="ARBA00023002"/>
    </source>
</evidence>
<organism evidence="5 6">
    <name type="scientific">Cryobacterium arcticum</name>
    <dbReference type="NCBI Taxonomy" id="670052"/>
    <lineage>
        <taxon>Bacteria</taxon>
        <taxon>Bacillati</taxon>
        <taxon>Actinomycetota</taxon>
        <taxon>Actinomycetes</taxon>
        <taxon>Micrococcales</taxon>
        <taxon>Microbacteriaceae</taxon>
        <taxon>Cryobacterium</taxon>
    </lineage>
</organism>
<keyword evidence="3" id="KW-0560">Oxidoreductase</keyword>
<name>A0A318A1W0_9MICO</name>
<sequence length="232" mass="24219">MTTLTLITGANKSLGYETARRLLAQGHTVLLGARDAQRGQAAADELGATFVQLDVTDDASVDAAAAWVRETYGHLDVLVNNAGILGPLGPLAEMTAADVAVGLETNVLGVARMTHAFVPLLALSENPRIVNVSSGVGSFARNEEAGTDEANVPPSIYSVTKASLTMLTFQYARALPGMRVNAADPGYTGTAFNNFSGHQTVEEGTDAIVRLATLAADGPTGTFQSRYGIVPW</sequence>
<dbReference type="RefSeq" id="WP_110125451.1">
    <property type="nucleotide sequence ID" value="NZ_QHLY01000005.1"/>
</dbReference>
<comment type="caution">
    <text evidence="5">The sequence shown here is derived from an EMBL/GenBank/DDBJ whole genome shotgun (WGS) entry which is preliminary data.</text>
</comment>
<proteinExistence type="inferred from homology"/>
<evidence type="ECO:0000313" key="5">
    <source>
        <dbReference type="EMBL" id="PXA71928.1"/>
    </source>
</evidence>
<dbReference type="AlphaFoldDB" id="A0A318A1W0"/>
<dbReference type="Gene3D" id="3.40.50.720">
    <property type="entry name" value="NAD(P)-binding Rossmann-like Domain"/>
    <property type="match status" value="1"/>
</dbReference>
<dbReference type="Proteomes" id="UP000246722">
    <property type="component" value="Unassembled WGS sequence"/>
</dbReference>
<dbReference type="PRINTS" id="PR00081">
    <property type="entry name" value="GDHRDH"/>
</dbReference>
<dbReference type="Pfam" id="PF00106">
    <property type="entry name" value="adh_short"/>
    <property type="match status" value="1"/>
</dbReference>
<gene>
    <name evidence="5" type="ORF">CTB96_03170</name>
</gene>
<dbReference type="OrthoDB" id="9781117at2"/>
<accession>A0A318A1W0</accession>
<dbReference type="EMBL" id="QHLY01000005">
    <property type="protein sequence ID" value="PXA71928.1"/>
    <property type="molecule type" value="Genomic_DNA"/>
</dbReference>
<dbReference type="InterPro" id="IPR002347">
    <property type="entry name" value="SDR_fam"/>
</dbReference>
<evidence type="ECO:0000256" key="2">
    <source>
        <dbReference type="ARBA" id="ARBA00022857"/>
    </source>
</evidence>
<comment type="similarity">
    <text evidence="1 4">Belongs to the short-chain dehydrogenases/reductases (SDR) family.</text>
</comment>
<dbReference type="PANTHER" id="PTHR43490">
    <property type="entry name" value="(+)-NEOMENTHOL DEHYDROGENASE"/>
    <property type="match status" value="1"/>
</dbReference>
<dbReference type="GO" id="GO:0016491">
    <property type="term" value="F:oxidoreductase activity"/>
    <property type="evidence" value="ECO:0007669"/>
    <property type="project" value="UniProtKB-KW"/>
</dbReference>
<dbReference type="SUPFAM" id="SSF51735">
    <property type="entry name" value="NAD(P)-binding Rossmann-fold domains"/>
    <property type="match status" value="1"/>
</dbReference>
<keyword evidence="6" id="KW-1185">Reference proteome</keyword>
<protein>
    <submittedName>
        <fullName evidence="5">Short-chain dehydrogenase</fullName>
    </submittedName>
</protein>
<dbReference type="InterPro" id="IPR036291">
    <property type="entry name" value="NAD(P)-bd_dom_sf"/>
</dbReference>